<dbReference type="InterPro" id="IPR015943">
    <property type="entry name" value="WD40/YVTN_repeat-like_dom_sf"/>
</dbReference>
<accession>A0A0L6JU19</accession>
<gene>
    <name evidence="5" type="ORF">Bccel_4473</name>
</gene>
<sequence length="1500" mass="162319">MATPFVTATAALLWSINPSYSFSKVKEVIKVSAKEIDSLKEKVETSGMVNAFKASLPGLLPYDNGVLTRTTDNIIVNNFTSGSLSGYSFNDMVPLVDGWVIIADIVKNKVSILNVFSGEVAEEYHLNSSPDRIDFNPETGKIIATQRSSNYIALIDAYTNEIKYIPLTGSCPDVVFAKNNYAAAIIETGTAWWDKKISILDLESSIEITSVPGQSEDFGYLAYDRSTNNILAGESGSSSCSLHQFAFDENTKTIEKKNTIRDMAVFANDLAMSPDGHHAVFLGGGGYTTADIDATNINNKLGTWNLSSCSSAAFTKDSKYVLLSSNYIHIFDVQTHTLVEKLSNKPGLSKVSISNGSKIAFGKDGDGNLFYYIVNLPSPTTETPSVSPLATPTPTLSQTSTPIAASTATPTPTIVLNTSIPELTRMTDNIDVNNLSSGSISGYNISDMIPVADGWAILSDISQNKVLIINALTGDTKKSFQLNESPGKIDFNPENGKIIAAQYSSNSVALIDPYTENIKYIPVSGSPLDVVFAKNNYAVVLLSTGEAWYDKKISVFDWNSGVEAASFSAQSEAYNFLACDRATNNILAGESGTSPSSLTQLVFNENTNKLEKKNDVWNMGSNGQDLAISPDGLHAAFACGGGNGSGYTIFDIDATNINNKFGEWYTDAYPRSASFSKDNKYIITTNGYSIKIFNVKTHILVKTIADSGYTSSFRKVGISNGGKIAYAISEGGKLYYYPINESSIAIPTPIVLNNSIKGKVHLPNNMTADEDIQVEVYLQNAKEKVYSTSVVIKKGTNSQDYTLLSPNASVSDKFRIGYLTLEGGQSFAQAGLYSSSGIVFDEEYAEDLTIGSNLGNINMELLAKRKISGKVSLPDGKAAPSGGVEVKITAGYKEKQYYTGYVTIAEGQKSSDFELTAYLNDSDNKYILQYTLLKDMDGYFSDGFYNGKGTTVNIADATPVDIRHNDASNIQIQILKGRTISGTIKLPDYQTAPEGGIQVEIMASDSDQDAYYSSMVKIDQGKNSVQYSISVPDENISYYVNYFTIVSGYVRSGYYLSGNTVVNPDDAGVVGVYGQHVYGINLTLMKAQTLTGTISLPYGIVAPKEGIRVAVTAKYSSEDLSMYTFTTIKEGENSAQYALQVPLNHGKYTIILNTLEKGYMKEVYSINFSSTSSYYSNATEYDSNTSSENISLQLISGTDITGEIRLYSGIAPSGGISVIVFLYDYSSIAVAETILIPAGSTKTNFTITAPKYTSFYLGYMLPSVESFAFYSNGQMVQDIDSASPIYVANETITGKNMVIKSSFSVINDGNSQNQDNAGNVIAPPVLRPPVATATATSKTPTVTPTPTATYTAQPKPTNIVENPVKKPALGTYKDISGHWAKEYANKLLELGIISGYEDNTIRPNREISRAEAVVIICKSVGLKPAENVKLKFTDNKSIPKWASGYVQVIVDNGILKGYPDNTFKPNAKITRAEVISLVINAFKLGDRANSNHIFNVSSII</sequence>
<feature type="compositionally biased region" description="Low complexity" evidence="3">
    <location>
        <begin position="1334"/>
        <end position="1357"/>
    </location>
</feature>
<comment type="caution">
    <text evidence="2">Lacks conserved residue(s) required for the propagation of feature annotation.</text>
</comment>
<dbReference type="PROSITE" id="PS51272">
    <property type="entry name" value="SLH"/>
    <property type="match status" value="2"/>
</dbReference>
<evidence type="ECO:0000256" key="2">
    <source>
        <dbReference type="PROSITE-ProRule" id="PRU01240"/>
    </source>
</evidence>
<comment type="similarity">
    <text evidence="2">Belongs to the peptidase S8 family.</text>
</comment>
<evidence type="ECO:0000259" key="4">
    <source>
        <dbReference type="PROSITE" id="PS51272"/>
    </source>
</evidence>
<dbReference type="InterPro" id="IPR011044">
    <property type="entry name" value="Quino_amine_DH_bsu"/>
</dbReference>
<dbReference type="PROSITE" id="PS51892">
    <property type="entry name" value="SUBTILASE"/>
    <property type="match status" value="1"/>
</dbReference>
<dbReference type="InterPro" id="IPR051200">
    <property type="entry name" value="Host-pathogen_enzymatic-act"/>
</dbReference>
<name>A0A0L6JU19_9FIRM</name>
<feature type="region of interest" description="Disordered" evidence="3">
    <location>
        <begin position="1334"/>
        <end position="1362"/>
    </location>
</feature>
<feature type="region of interest" description="Disordered" evidence="3">
    <location>
        <begin position="381"/>
        <end position="404"/>
    </location>
</feature>
<feature type="domain" description="SLH" evidence="4">
    <location>
        <begin position="1429"/>
        <end position="1492"/>
    </location>
</feature>
<dbReference type="SUPFAM" id="SSF52743">
    <property type="entry name" value="Subtilisin-like"/>
    <property type="match status" value="1"/>
</dbReference>
<dbReference type="GO" id="GO:0006508">
    <property type="term" value="P:proteolysis"/>
    <property type="evidence" value="ECO:0007669"/>
    <property type="project" value="InterPro"/>
</dbReference>
<dbReference type="OrthoDB" id="174569at2"/>
<dbReference type="STRING" id="398512.Bccel_4473"/>
<keyword evidence="1" id="KW-0677">Repeat</keyword>
<dbReference type="InterPro" id="IPR001119">
    <property type="entry name" value="SLH_dom"/>
</dbReference>
<organism evidence="5 6">
    <name type="scientific">Pseudobacteroides cellulosolvens ATCC 35603 = DSM 2933</name>
    <dbReference type="NCBI Taxonomy" id="398512"/>
    <lineage>
        <taxon>Bacteria</taxon>
        <taxon>Bacillati</taxon>
        <taxon>Bacillota</taxon>
        <taxon>Clostridia</taxon>
        <taxon>Eubacteriales</taxon>
        <taxon>Oscillospiraceae</taxon>
        <taxon>Pseudobacteroides</taxon>
    </lineage>
</organism>
<dbReference type="Pfam" id="PF00395">
    <property type="entry name" value="SLH"/>
    <property type="match status" value="2"/>
</dbReference>
<evidence type="ECO:0000313" key="6">
    <source>
        <dbReference type="Proteomes" id="UP000036923"/>
    </source>
</evidence>
<dbReference type="PANTHER" id="PTHR47197">
    <property type="entry name" value="PROTEIN NIRF"/>
    <property type="match status" value="1"/>
</dbReference>
<dbReference type="PATRIC" id="fig|398512.5.peg.4684"/>
<reference evidence="6" key="1">
    <citation type="submission" date="2015-07" db="EMBL/GenBank/DDBJ databases">
        <title>Near-Complete Genome Sequence of the Cellulolytic Bacterium Bacteroides (Pseudobacteroides) cellulosolvens ATCC 35603.</title>
        <authorList>
            <person name="Dassa B."/>
            <person name="Utturkar S.M."/>
            <person name="Klingeman D.M."/>
            <person name="Hurt R.A."/>
            <person name="Keller M."/>
            <person name="Xu J."/>
            <person name="Reddy Y.H.K."/>
            <person name="Borovok I."/>
            <person name="Grinberg I.R."/>
            <person name="Lamed R."/>
            <person name="Zhivin O."/>
            <person name="Bayer E.A."/>
            <person name="Brown S.D."/>
        </authorList>
    </citation>
    <scope>NUCLEOTIDE SEQUENCE [LARGE SCALE GENOMIC DNA]</scope>
    <source>
        <strain evidence="6">DSM 2933</strain>
    </source>
</reference>
<dbReference type="Gene3D" id="3.40.50.200">
    <property type="entry name" value="Peptidase S8/S53 domain"/>
    <property type="match status" value="1"/>
</dbReference>
<dbReference type="eggNOG" id="COG3391">
    <property type="taxonomic scope" value="Bacteria"/>
</dbReference>
<proteinExistence type="inferred from homology"/>
<evidence type="ECO:0000256" key="1">
    <source>
        <dbReference type="ARBA" id="ARBA00022737"/>
    </source>
</evidence>
<dbReference type="Gene3D" id="2.130.10.10">
    <property type="entry name" value="YVTN repeat-like/Quinoprotein amine dehydrogenase"/>
    <property type="match status" value="3"/>
</dbReference>
<protein>
    <submittedName>
        <fullName evidence="5">S-layer domain-containing protein</fullName>
    </submittedName>
</protein>
<comment type="caution">
    <text evidence="5">The sequence shown here is derived from an EMBL/GenBank/DDBJ whole genome shotgun (WGS) entry which is preliminary data.</text>
</comment>
<evidence type="ECO:0000256" key="3">
    <source>
        <dbReference type="SAM" id="MobiDB-lite"/>
    </source>
</evidence>
<feature type="domain" description="SLH" evidence="4">
    <location>
        <begin position="1367"/>
        <end position="1428"/>
    </location>
</feature>
<keyword evidence="6" id="KW-1185">Reference proteome</keyword>
<dbReference type="Proteomes" id="UP000036923">
    <property type="component" value="Unassembled WGS sequence"/>
</dbReference>
<dbReference type="EMBL" id="LGTC01000001">
    <property type="protein sequence ID" value="KNY29199.1"/>
    <property type="molecule type" value="Genomic_DNA"/>
</dbReference>
<dbReference type="InterPro" id="IPR036852">
    <property type="entry name" value="Peptidase_S8/S53_dom_sf"/>
</dbReference>
<dbReference type="PANTHER" id="PTHR47197:SF3">
    <property type="entry name" value="DIHYDRO-HEME D1 DEHYDROGENASE"/>
    <property type="match status" value="1"/>
</dbReference>
<dbReference type="SUPFAM" id="SSF50969">
    <property type="entry name" value="YVTN repeat-like/Quinoprotein amine dehydrogenase"/>
    <property type="match status" value="2"/>
</dbReference>
<dbReference type="eggNOG" id="COG1520">
    <property type="taxonomic scope" value="Bacteria"/>
</dbReference>
<evidence type="ECO:0000313" key="5">
    <source>
        <dbReference type="EMBL" id="KNY29199.1"/>
    </source>
</evidence>
<dbReference type="GO" id="GO:0004252">
    <property type="term" value="F:serine-type endopeptidase activity"/>
    <property type="evidence" value="ECO:0007669"/>
    <property type="project" value="InterPro"/>
</dbReference>